<feature type="domain" description="V-ATPase proteolipid subunit C-like" evidence="15">
    <location>
        <begin position="8"/>
        <end position="70"/>
    </location>
</feature>
<dbReference type="EMBL" id="ML004011">
    <property type="protein sequence ID" value="RKP33343.1"/>
    <property type="molecule type" value="Genomic_DNA"/>
</dbReference>
<keyword evidence="17" id="KW-1185">Reference proteome</keyword>
<evidence type="ECO:0000313" key="16">
    <source>
        <dbReference type="EMBL" id="RKP33343.1"/>
    </source>
</evidence>
<dbReference type="Proteomes" id="UP000268162">
    <property type="component" value="Unassembled WGS sequence"/>
</dbReference>
<evidence type="ECO:0000256" key="7">
    <source>
        <dbReference type="ARBA" id="ARBA00022781"/>
    </source>
</evidence>
<reference evidence="17" key="1">
    <citation type="journal article" date="2018" name="Nat. Microbiol.">
        <title>Leveraging single-cell genomics to expand the fungal tree of life.</title>
        <authorList>
            <person name="Ahrendt S.R."/>
            <person name="Quandt C.A."/>
            <person name="Ciobanu D."/>
            <person name="Clum A."/>
            <person name="Salamov A."/>
            <person name="Andreopoulos B."/>
            <person name="Cheng J.F."/>
            <person name="Woyke T."/>
            <person name="Pelin A."/>
            <person name="Henrissat B."/>
            <person name="Reynolds N.K."/>
            <person name="Benny G.L."/>
            <person name="Smith M.E."/>
            <person name="James T.Y."/>
            <person name="Grigoriev I.V."/>
        </authorList>
    </citation>
    <scope>NUCLEOTIDE SEQUENCE [LARGE SCALE GENOMIC DNA]</scope>
    <source>
        <strain evidence="17">RSA 468</strain>
    </source>
</reference>
<sequence>MLASAKLIASGLATISIAGAGVGIGTVFGSLINGVSRNPSLRGQLFSYAILGFALTEAIALFGLMMSFLLLYAA</sequence>
<dbReference type="PANTHER" id="PTHR10031:SF0">
    <property type="entry name" value="ATPASE PROTEIN 9"/>
    <property type="match status" value="1"/>
</dbReference>
<dbReference type="InterPro" id="IPR020537">
    <property type="entry name" value="ATP_synth_F0_csu_DDCD_BS"/>
</dbReference>
<dbReference type="Pfam" id="PF00137">
    <property type="entry name" value="ATP-synt_C"/>
    <property type="match status" value="1"/>
</dbReference>
<name>A0A4P9ZJT9_9FUNG</name>
<dbReference type="PRINTS" id="PR00124">
    <property type="entry name" value="ATPASEC"/>
</dbReference>
<keyword evidence="7 14" id="KW-0375">Hydrogen ion transport</keyword>
<accession>A0A4P9ZJT9</accession>
<evidence type="ECO:0000256" key="14">
    <source>
        <dbReference type="RuleBase" id="RU004221"/>
    </source>
</evidence>
<keyword evidence="6 14" id="KW-0812">Transmembrane</keyword>
<dbReference type="SUPFAM" id="SSF81333">
    <property type="entry name" value="F1F0 ATP synthase subunit C"/>
    <property type="match status" value="1"/>
</dbReference>
<evidence type="ECO:0000256" key="8">
    <source>
        <dbReference type="ARBA" id="ARBA00022989"/>
    </source>
</evidence>
<dbReference type="GO" id="GO:0015986">
    <property type="term" value="P:proton motive force-driven ATP synthesis"/>
    <property type="evidence" value="ECO:0007669"/>
    <property type="project" value="InterPro"/>
</dbReference>
<keyword evidence="12 14" id="KW-0472">Membrane</keyword>
<feature type="transmembrane region" description="Helical" evidence="14">
    <location>
        <begin position="45"/>
        <end position="72"/>
    </location>
</feature>
<dbReference type="InterPro" id="IPR038662">
    <property type="entry name" value="ATP_synth_F0_csu_sf"/>
</dbReference>
<keyword evidence="8 14" id="KW-1133">Transmembrane helix</keyword>
<evidence type="ECO:0000256" key="13">
    <source>
        <dbReference type="ARBA" id="ARBA00030961"/>
    </source>
</evidence>
<dbReference type="HAMAP" id="MF_01396">
    <property type="entry name" value="ATP_synth_c_bact"/>
    <property type="match status" value="1"/>
</dbReference>
<proteinExistence type="inferred from homology"/>
<evidence type="ECO:0000256" key="11">
    <source>
        <dbReference type="ARBA" id="ARBA00023128"/>
    </source>
</evidence>
<dbReference type="InterPro" id="IPR000454">
    <property type="entry name" value="ATP_synth_F0_csu"/>
</dbReference>
<evidence type="ECO:0000256" key="3">
    <source>
        <dbReference type="ARBA" id="ARBA00019317"/>
    </source>
</evidence>
<dbReference type="AlphaFoldDB" id="A0A4P9ZJT9"/>
<comment type="subcellular location">
    <subcellularLocation>
        <location evidence="1">Mitochondrion membrane</location>
        <topology evidence="1">Multi-pass membrane protein</topology>
    </subcellularLocation>
</comment>
<comment type="caution">
    <text evidence="14">Lacks conserved residue(s) required for the propagation of feature annotation.</text>
</comment>
<dbReference type="GO" id="GO:0008289">
    <property type="term" value="F:lipid binding"/>
    <property type="evidence" value="ECO:0007669"/>
    <property type="project" value="UniProtKB-KW"/>
</dbReference>
<evidence type="ECO:0000256" key="10">
    <source>
        <dbReference type="ARBA" id="ARBA00023121"/>
    </source>
</evidence>
<dbReference type="GO" id="GO:0033177">
    <property type="term" value="C:proton-transporting two-sector ATPase complex, proton-transporting domain"/>
    <property type="evidence" value="ECO:0007669"/>
    <property type="project" value="InterPro"/>
</dbReference>
<gene>
    <name evidence="16" type="ORF">BJ085DRAFT_23813</name>
</gene>
<dbReference type="CDD" id="cd18182">
    <property type="entry name" value="ATP-synt_Fo_c_ATP5G3"/>
    <property type="match status" value="1"/>
</dbReference>
<evidence type="ECO:0000256" key="5">
    <source>
        <dbReference type="ARBA" id="ARBA00022547"/>
    </source>
</evidence>
<dbReference type="InterPro" id="IPR035921">
    <property type="entry name" value="F/V-ATP_Csub_sf"/>
</dbReference>
<dbReference type="GO" id="GO:0031966">
    <property type="term" value="C:mitochondrial membrane"/>
    <property type="evidence" value="ECO:0007669"/>
    <property type="project" value="UniProtKB-SubCell"/>
</dbReference>
<dbReference type="FunFam" id="1.20.20.10:FF:000003">
    <property type="entry name" value="Atp synthase f complex subunit mitochondrial"/>
    <property type="match status" value="1"/>
</dbReference>
<evidence type="ECO:0000259" key="15">
    <source>
        <dbReference type="Pfam" id="PF00137"/>
    </source>
</evidence>
<dbReference type="GO" id="GO:0045259">
    <property type="term" value="C:proton-transporting ATP synthase complex"/>
    <property type="evidence" value="ECO:0007669"/>
    <property type="project" value="UniProtKB-KW"/>
</dbReference>
<dbReference type="InterPro" id="IPR002379">
    <property type="entry name" value="ATPase_proteolipid_c-like_dom"/>
</dbReference>
<dbReference type="Gene3D" id="1.20.20.10">
    <property type="entry name" value="F1F0 ATP synthase subunit C"/>
    <property type="match status" value="1"/>
</dbReference>
<evidence type="ECO:0000256" key="4">
    <source>
        <dbReference type="ARBA" id="ARBA00022448"/>
    </source>
</evidence>
<evidence type="ECO:0000256" key="6">
    <source>
        <dbReference type="ARBA" id="ARBA00022692"/>
    </source>
</evidence>
<organism evidence="16 17">
    <name type="scientific">Dimargaris cristalligena</name>
    <dbReference type="NCBI Taxonomy" id="215637"/>
    <lineage>
        <taxon>Eukaryota</taxon>
        <taxon>Fungi</taxon>
        <taxon>Fungi incertae sedis</taxon>
        <taxon>Zoopagomycota</taxon>
        <taxon>Kickxellomycotina</taxon>
        <taxon>Dimargaritomycetes</taxon>
        <taxon>Dimargaritales</taxon>
        <taxon>Dimargaritaceae</taxon>
        <taxon>Dimargaris</taxon>
    </lineage>
</organism>
<evidence type="ECO:0000313" key="17">
    <source>
        <dbReference type="Proteomes" id="UP000268162"/>
    </source>
</evidence>
<keyword evidence="10 14" id="KW-0446">Lipid-binding</keyword>
<dbReference type="STRING" id="215637.A0A4P9ZJT9"/>
<evidence type="ECO:0000256" key="1">
    <source>
        <dbReference type="ARBA" id="ARBA00004225"/>
    </source>
</evidence>
<keyword evidence="11" id="KW-0496">Mitochondrion</keyword>
<protein>
    <recommendedName>
        <fullName evidence="3">ATP synthase subunit 9, mitochondrial</fullName>
    </recommendedName>
    <alternativeName>
        <fullName evidence="13">Lipid-binding protein</fullName>
    </alternativeName>
</protein>
<comment type="similarity">
    <text evidence="2 14">Belongs to the ATPase C chain family.</text>
</comment>
<keyword evidence="9 14" id="KW-0406">Ion transport</keyword>
<evidence type="ECO:0000256" key="9">
    <source>
        <dbReference type="ARBA" id="ARBA00023065"/>
    </source>
</evidence>
<evidence type="ECO:0000256" key="12">
    <source>
        <dbReference type="ARBA" id="ARBA00023136"/>
    </source>
</evidence>
<keyword evidence="5" id="KW-0138">CF(0)</keyword>
<dbReference type="GO" id="GO:0015078">
    <property type="term" value="F:proton transmembrane transporter activity"/>
    <property type="evidence" value="ECO:0007669"/>
    <property type="project" value="InterPro"/>
</dbReference>
<dbReference type="PANTHER" id="PTHR10031">
    <property type="entry name" value="ATP SYNTHASE LIPID-BINDING PROTEIN, MITOCHONDRIAL"/>
    <property type="match status" value="1"/>
</dbReference>
<keyword evidence="4 14" id="KW-0813">Transport</keyword>
<dbReference type="PROSITE" id="PS00605">
    <property type="entry name" value="ATPASE_C"/>
    <property type="match status" value="1"/>
</dbReference>
<evidence type="ECO:0000256" key="2">
    <source>
        <dbReference type="ARBA" id="ARBA00006704"/>
    </source>
</evidence>